<organism evidence="2 3">
    <name type="scientific">Tothia fuscella</name>
    <dbReference type="NCBI Taxonomy" id="1048955"/>
    <lineage>
        <taxon>Eukaryota</taxon>
        <taxon>Fungi</taxon>
        <taxon>Dikarya</taxon>
        <taxon>Ascomycota</taxon>
        <taxon>Pezizomycotina</taxon>
        <taxon>Dothideomycetes</taxon>
        <taxon>Pleosporomycetidae</taxon>
        <taxon>Venturiales</taxon>
        <taxon>Cylindrosympodiaceae</taxon>
        <taxon>Tothia</taxon>
    </lineage>
</organism>
<feature type="transmembrane region" description="Helical" evidence="1">
    <location>
        <begin position="104"/>
        <end position="125"/>
    </location>
</feature>
<gene>
    <name evidence="2" type="ORF">EJ08DRAFT_662069</name>
</gene>
<evidence type="ECO:0000256" key="1">
    <source>
        <dbReference type="SAM" id="Phobius"/>
    </source>
</evidence>
<evidence type="ECO:0000313" key="3">
    <source>
        <dbReference type="Proteomes" id="UP000800235"/>
    </source>
</evidence>
<proteinExistence type="predicted"/>
<dbReference type="EMBL" id="MU007050">
    <property type="protein sequence ID" value="KAF2429114.1"/>
    <property type="molecule type" value="Genomic_DNA"/>
</dbReference>
<dbReference type="OrthoDB" id="3856093at2759"/>
<keyword evidence="1" id="KW-1133">Transmembrane helix</keyword>
<dbReference type="Proteomes" id="UP000800235">
    <property type="component" value="Unassembled WGS sequence"/>
</dbReference>
<keyword evidence="3" id="KW-1185">Reference proteome</keyword>
<evidence type="ECO:0000313" key="2">
    <source>
        <dbReference type="EMBL" id="KAF2429114.1"/>
    </source>
</evidence>
<name>A0A9P4NNJ0_9PEZI</name>
<protein>
    <submittedName>
        <fullName evidence="2">Uncharacterized protein</fullName>
    </submittedName>
</protein>
<keyword evidence="1" id="KW-0472">Membrane</keyword>
<dbReference type="AlphaFoldDB" id="A0A9P4NNJ0"/>
<keyword evidence="1" id="KW-0812">Transmembrane</keyword>
<reference evidence="2" key="1">
    <citation type="journal article" date="2020" name="Stud. Mycol.">
        <title>101 Dothideomycetes genomes: a test case for predicting lifestyles and emergence of pathogens.</title>
        <authorList>
            <person name="Haridas S."/>
            <person name="Albert R."/>
            <person name="Binder M."/>
            <person name="Bloem J."/>
            <person name="Labutti K."/>
            <person name="Salamov A."/>
            <person name="Andreopoulos B."/>
            <person name="Baker S."/>
            <person name="Barry K."/>
            <person name="Bills G."/>
            <person name="Bluhm B."/>
            <person name="Cannon C."/>
            <person name="Castanera R."/>
            <person name="Culley D."/>
            <person name="Daum C."/>
            <person name="Ezra D."/>
            <person name="Gonzalez J."/>
            <person name="Henrissat B."/>
            <person name="Kuo A."/>
            <person name="Liang C."/>
            <person name="Lipzen A."/>
            <person name="Lutzoni F."/>
            <person name="Magnuson J."/>
            <person name="Mondo S."/>
            <person name="Nolan M."/>
            <person name="Ohm R."/>
            <person name="Pangilinan J."/>
            <person name="Park H.-J."/>
            <person name="Ramirez L."/>
            <person name="Alfaro M."/>
            <person name="Sun H."/>
            <person name="Tritt A."/>
            <person name="Yoshinaga Y."/>
            <person name="Zwiers L.-H."/>
            <person name="Turgeon B."/>
            <person name="Goodwin S."/>
            <person name="Spatafora J."/>
            <person name="Crous P."/>
            <person name="Grigoriev I."/>
        </authorList>
    </citation>
    <scope>NUCLEOTIDE SEQUENCE</scope>
    <source>
        <strain evidence="2">CBS 130266</strain>
    </source>
</reference>
<sequence>MATSAVTLPSSLWFLNAVQAPIVLMSAFSAGATFVATPLTMPMVSSNTVPAKYQAHQWELYLHGAEHMLPPLNSVQTLANVVLSILVYRAPGNNSVADAKLPKLVLAALFNIATTAFSLGFMVPLNSKMRACGKELNLEEKGSVGAEDS</sequence>
<feature type="transmembrane region" description="Helical" evidence="1">
    <location>
        <begin position="12"/>
        <end position="36"/>
    </location>
</feature>
<accession>A0A9P4NNJ0</accession>
<comment type="caution">
    <text evidence="2">The sequence shown here is derived from an EMBL/GenBank/DDBJ whole genome shotgun (WGS) entry which is preliminary data.</text>
</comment>